<dbReference type="InterPro" id="IPR037165">
    <property type="entry name" value="AldOxase/xan_DH_Mopterin-bd_sf"/>
</dbReference>
<dbReference type="InterPro" id="IPR036856">
    <property type="entry name" value="Ald_Oxase/Xan_DH_a/b_sf"/>
</dbReference>
<name>A0A918EBC6_9ACTN</name>
<dbReference type="InterPro" id="IPR008274">
    <property type="entry name" value="AldOxase/xan_DH_MoCoBD1"/>
</dbReference>
<organism evidence="4 5">
    <name type="scientific">Nonomuraea glycinis</name>
    <dbReference type="NCBI Taxonomy" id="2047744"/>
    <lineage>
        <taxon>Bacteria</taxon>
        <taxon>Bacillati</taxon>
        <taxon>Actinomycetota</taxon>
        <taxon>Actinomycetes</taxon>
        <taxon>Streptosporangiales</taxon>
        <taxon>Streptosporangiaceae</taxon>
        <taxon>Nonomuraea</taxon>
    </lineage>
</organism>
<keyword evidence="1" id="KW-0500">Molybdenum</keyword>
<dbReference type="SMART" id="SM01008">
    <property type="entry name" value="Ald_Xan_dh_C"/>
    <property type="match status" value="1"/>
</dbReference>
<proteinExistence type="predicted"/>
<dbReference type="PANTHER" id="PTHR11908:SF132">
    <property type="entry name" value="ALDEHYDE OXIDASE 1-RELATED"/>
    <property type="match status" value="1"/>
</dbReference>
<dbReference type="Gene3D" id="3.30.365.10">
    <property type="entry name" value="Aldehyde oxidase/xanthine dehydrogenase, molybdopterin binding domain"/>
    <property type="match status" value="4"/>
</dbReference>
<evidence type="ECO:0000259" key="3">
    <source>
        <dbReference type="SMART" id="SM01008"/>
    </source>
</evidence>
<dbReference type="Pfam" id="PF02738">
    <property type="entry name" value="MoCoBD_1"/>
    <property type="match status" value="1"/>
</dbReference>
<sequence>MTPEPRVIGLGLDRVDGPAKVTGAATYTMDVAVAGLLHAALVRSTFAIGTITSIETAQAAAAPGVVAVFTHHNAPRMKKPSWNLITPPPPVPLQDASVHHYGQYIAMVVAETPQQATAAAALIRVEHKAATASLSLDAPALKARSNPYFLDAKRGDVESALAAADITVDATFSTKANAHNPLGLFSTVAYWEGGRLVVHDSTQNPYLIRDSLAKVFSVSKDKVQVLVPYVGGAFGAGLRLWQHVILTAMAARAVGRPVKTVLTRPQMFTGIGHRPATIQRMRIGALRDGTITAIDHEATSTAAKVANVLYPVTLSTPATYRCDNVRGRDRQVRLDIPSPAHMRGPGEAEGNFALETALDEVAYAIGMDPIDLRMRNYAKVHPQTGLAWSSKALDECYRQGAERFGWADRTPRPRSMRDGHWLVGYGMAGVTYGHFQAKCHASLTVRDDGTVLVRSGATDIGQGTYTVITQVAADGLGLDPANVRFELGDTDLPRAPQAGGSGLATALSNAVRDATVNAIAALLSLASADHASPLHGCSARDVVVAGGRIHRKDDASRSETYGAILTRNGRSELTVQGSSAPSRAETGVLLGSLAVSRMGRAGRRLVEATHAIAPAGAFAAHFVEVRVDPLLGRLRVKRMVSAVDAGQVLNEKLARSQIVGGIVGGIGQALFEEITTDEGSGRVSNATLADYLVPVNADVPDIDVVFVGEPDSDNAVGVKGIGEIGLVGVAAAIGNAVHHATGKRLRSLPFTITELMD</sequence>
<dbReference type="GO" id="GO:0005506">
    <property type="term" value="F:iron ion binding"/>
    <property type="evidence" value="ECO:0007669"/>
    <property type="project" value="InterPro"/>
</dbReference>
<reference evidence="4" key="1">
    <citation type="journal article" date="2014" name="Int. J. Syst. Evol. Microbiol.">
        <title>Complete genome sequence of Corynebacterium casei LMG S-19264T (=DSM 44701T), isolated from a smear-ripened cheese.</title>
        <authorList>
            <consortium name="US DOE Joint Genome Institute (JGI-PGF)"/>
            <person name="Walter F."/>
            <person name="Albersmeier A."/>
            <person name="Kalinowski J."/>
            <person name="Ruckert C."/>
        </authorList>
    </citation>
    <scope>NUCLEOTIDE SEQUENCE</scope>
    <source>
        <strain evidence="4">CGMCC 4.7430</strain>
    </source>
</reference>
<gene>
    <name evidence="4" type="ORF">GCM10012278_88380</name>
</gene>
<dbReference type="RefSeq" id="WP_189144770.1">
    <property type="nucleotide sequence ID" value="NZ_BMNK01000027.1"/>
</dbReference>
<keyword evidence="5" id="KW-1185">Reference proteome</keyword>
<dbReference type="SUPFAM" id="SSF54665">
    <property type="entry name" value="CO dehydrogenase molybdoprotein N-domain-like"/>
    <property type="match status" value="1"/>
</dbReference>
<dbReference type="GO" id="GO:0016491">
    <property type="term" value="F:oxidoreductase activity"/>
    <property type="evidence" value="ECO:0007669"/>
    <property type="project" value="UniProtKB-KW"/>
</dbReference>
<dbReference type="Pfam" id="PF20256">
    <property type="entry name" value="MoCoBD_2"/>
    <property type="match status" value="1"/>
</dbReference>
<dbReference type="InterPro" id="IPR000674">
    <property type="entry name" value="Ald_Oxase/Xan_DH_a/b"/>
</dbReference>
<protein>
    <submittedName>
        <fullName evidence="4">Carbon-monoxide dehydrogenase large subunit</fullName>
    </submittedName>
</protein>
<dbReference type="EMBL" id="BMNK01000027">
    <property type="protein sequence ID" value="GGP17956.1"/>
    <property type="molecule type" value="Genomic_DNA"/>
</dbReference>
<evidence type="ECO:0000256" key="2">
    <source>
        <dbReference type="ARBA" id="ARBA00023002"/>
    </source>
</evidence>
<dbReference type="InterPro" id="IPR046867">
    <property type="entry name" value="AldOxase/xan_DH_MoCoBD2"/>
</dbReference>
<dbReference type="Gene3D" id="3.90.1170.50">
    <property type="entry name" value="Aldehyde oxidase/xanthine dehydrogenase, a/b hammerhead"/>
    <property type="match status" value="1"/>
</dbReference>
<dbReference type="Proteomes" id="UP000660745">
    <property type="component" value="Unassembled WGS sequence"/>
</dbReference>
<evidence type="ECO:0000313" key="4">
    <source>
        <dbReference type="EMBL" id="GGP17956.1"/>
    </source>
</evidence>
<dbReference type="InterPro" id="IPR016208">
    <property type="entry name" value="Ald_Oxase/xanthine_DH-like"/>
</dbReference>
<dbReference type="SUPFAM" id="SSF56003">
    <property type="entry name" value="Molybdenum cofactor-binding domain"/>
    <property type="match status" value="1"/>
</dbReference>
<accession>A0A918EBC6</accession>
<dbReference type="AlphaFoldDB" id="A0A918EBC6"/>
<evidence type="ECO:0000313" key="5">
    <source>
        <dbReference type="Proteomes" id="UP000660745"/>
    </source>
</evidence>
<keyword evidence="2" id="KW-0560">Oxidoreductase</keyword>
<feature type="domain" description="Aldehyde oxidase/xanthine dehydrogenase a/b hammerhead" evidence="3">
    <location>
        <begin position="22"/>
        <end position="131"/>
    </location>
</feature>
<evidence type="ECO:0000256" key="1">
    <source>
        <dbReference type="ARBA" id="ARBA00022505"/>
    </source>
</evidence>
<dbReference type="Pfam" id="PF01315">
    <property type="entry name" value="Ald_Xan_dh_C"/>
    <property type="match status" value="1"/>
</dbReference>
<dbReference type="PANTHER" id="PTHR11908">
    <property type="entry name" value="XANTHINE DEHYDROGENASE"/>
    <property type="match status" value="1"/>
</dbReference>
<comment type="caution">
    <text evidence="4">The sequence shown here is derived from an EMBL/GenBank/DDBJ whole genome shotgun (WGS) entry which is preliminary data.</text>
</comment>
<reference evidence="4" key="2">
    <citation type="submission" date="2020-09" db="EMBL/GenBank/DDBJ databases">
        <authorList>
            <person name="Sun Q."/>
            <person name="Zhou Y."/>
        </authorList>
    </citation>
    <scope>NUCLEOTIDE SEQUENCE</scope>
    <source>
        <strain evidence="4">CGMCC 4.7430</strain>
    </source>
</reference>